<dbReference type="EMBL" id="CP042430">
    <property type="protein sequence ID" value="QEC46739.1"/>
    <property type="molecule type" value="Genomic_DNA"/>
</dbReference>
<dbReference type="RefSeq" id="WP_146916299.1">
    <property type="nucleotide sequence ID" value="NZ_CP042430.1"/>
</dbReference>
<accession>A0A5B8U135</accession>
<protein>
    <recommendedName>
        <fullName evidence="5">PepSY domain-containing protein</fullName>
    </recommendedName>
</protein>
<keyword evidence="2" id="KW-0732">Signal</keyword>
<evidence type="ECO:0000313" key="3">
    <source>
        <dbReference type="EMBL" id="QEC46739.1"/>
    </source>
</evidence>
<sequence>MSQPIKKVLAGVAGLAALALGGAALAGAATSSSTTTPGGTTTQGRPSFPAPGTATHEDAEKPVTGDAADKAKAAAVTSVGSGSTAGAVTTDFPGTGYEVTVTKADGAKVEVHLGKDFTVMQRGPGGRGPGRPHGRPDGDGPGGPGLSSGSYPGPGSGASASGSTT</sequence>
<feature type="compositionally biased region" description="Low complexity" evidence="1">
    <location>
        <begin position="27"/>
        <end position="42"/>
    </location>
</feature>
<evidence type="ECO:0000256" key="1">
    <source>
        <dbReference type="SAM" id="MobiDB-lite"/>
    </source>
</evidence>
<feature type="region of interest" description="Disordered" evidence="1">
    <location>
        <begin position="27"/>
        <end position="97"/>
    </location>
</feature>
<organism evidence="3 4">
    <name type="scientific">Baekduia soli</name>
    <dbReference type="NCBI Taxonomy" id="496014"/>
    <lineage>
        <taxon>Bacteria</taxon>
        <taxon>Bacillati</taxon>
        <taxon>Actinomycetota</taxon>
        <taxon>Thermoleophilia</taxon>
        <taxon>Solirubrobacterales</taxon>
        <taxon>Baekduiaceae</taxon>
        <taxon>Baekduia</taxon>
    </lineage>
</organism>
<dbReference type="OrthoDB" id="10010593at2"/>
<feature type="region of interest" description="Disordered" evidence="1">
    <location>
        <begin position="114"/>
        <end position="165"/>
    </location>
</feature>
<evidence type="ECO:0000313" key="4">
    <source>
        <dbReference type="Proteomes" id="UP000321805"/>
    </source>
</evidence>
<feature type="compositionally biased region" description="Basic and acidic residues" evidence="1">
    <location>
        <begin position="55"/>
        <end position="72"/>
    </location>
</feature>
<keyword evidence="4" id="KW-1185">Reference proteome</keyword>
<proteinExistence type="predicted"/>
<dbReference type="KEGG" id="bsol:FSW04_03490"/>
<feature type="compositionally biased region" description="Polar residues" evidence="1">
    <location>
        <begin position="78"/>
        <end position="87"/>
    </location>
</feature>
<reference evidence="3 4" key="1">
    <citation type="journal article" date="2018" name="J. Microbiol.">
        <title>Baekduia soli gen. nov., sp. nov., a novel bacterium isolated from the soil of Baekdu Mountain and proposal of a novel family name, Baekduiaceae fam. nov.</title>
        <authorList>
            <person name="An D.S."/>
            <person name="Siddiqi M.Z."/>
            <person name="Kim K.H."/>
            <person name="Yu H.S."/>
            <person name="Im W.T."/>
        </authorList>
    </citation>
    <scope>NUCLEOTIDE SEQUENCE [LARGE SCALE GENOMIC DNA]</scope>
    <source>
        <strain evidence="3 4">BR7-21</strain>
    </source>
</reference>
<feature type="compositionally biased region" description="Gly residues" evidence="1">
    <location>
        <begin position="139"/>
        <end position="156"/>
    </location>
</feature>
<dbReference type="Gene3D" id="3.30.505.20">
    <property type="match status" value="1"/>
</dbReference>
<evidence type="ECO:0000256" key="2">
    <source>
        <dbReference type="SAM" id="SignalP"/>
    </source>
</evidence>
<dbReference type="AlphaFoldDB" id="A0A5B8U135"/>
<feature type="signal peptide" evidence="2">
    <location>
        <begin position="1"/>
        <end position="28"/>
    </location>
</feature>
<evidence type="ECO:0008006" key="5">
    <source>
        <dbReference type="Google" id="ProtNLM"/>
    </source>
</evidence>
<name>A0A5B8U135_9ACTN</name>
<dbReference type="Proteomes" id="UP000321805">
    <property type="component" value="Chromosome"/>
</dbReference>
<feature type="chain" id="PRO_5022856699" description="PepSY domain-containing protein" evidence="2">
    <location>
        <begin position="29"/>
        <end position="165"/>
    </location>
</feature>
<gene>
    <name evidence="3" type="ORF">FSW04_03490</name>
</gene>